<proteinExistence type="predicted"/>
<gene>
    <name evidence="1" type="ORF">B0H17DRAFT_1197206</name>
</gene>
<dbReference type="EMBL" id="JARKIE010000028">
    <property type="protein sequence ID" value="KAJ7697872.1"/>
    <property type="molecule type" value="Genomic_DNA"/>
</dbReference>
<accession>A0AAD7DSA2</accession>
<dbReference type="AlphaFoldDB" id="A0AAD7DSA2"/>
<keyword evidence="2" id="KW-1185">Reference proteome</keyword>
<dbReference type="Proteomes" id="UP001221757">
    <property type="component" value="Unassembled WGS sequence"/>
</dbReference>
<name>A0AAD7DSA2_MYCRO</name>
<comment type="caution">
    <text evidence="1">The sequence shown here is derived from an EMBL/GenBank/DDBJ whole genome shotgun (WGS) entry which is preliminary data.</text>
</comment>
<sequence>MTALTLLTFTAPGDATATLEPSISLLSDAPGAQADVFGTPRAWRPARVHACVGRTHALTRLDPRKTVRVFGEAAHARIGGV</sequence>
<organism evidence="1 2">
    <name type="scientific">Mycena rosella</name>
    <name type="common">Pink bonnet</name>
    <name type="synonym">Agaricus rosellus</name>
    <dbReference type="NCBI Taxonomy" id="1033263"/>
    <lineage>
        <taxon>Eukaryota</taxon>
        <taxon>Fungi</taxon>
        <taxon>Dikarya</taxon>
        <taxon>Basidiomycota</taxon>
        <taxon>Agaricomycotina</taxon>
        <taxon>Agaricomycetes</taxon>
        <taxon>Agaricomycetidae</taxon>
        <taxon>Agaricales</taxon>
        <taxon>Marasmiineae</taxon>
        <taxon>Mycenaceae</taxon>
        <taxon>Mycena</taxon>
    </lineage>
</organism>
<evidence type="ECO:0000313" key="2">
    <source>
        <dbReference type="Proteomes" id="UP001221757"/>
    </source>
</evidence>
<protein>
    <submittedName>
        <fullName evidence="1">Uncharacterized protein</fullName>
    </submittedName>
</protein>
<evidence type="ECO:0000313" key="1">
    <source>
        <dbReference type="EMBL" id="KAJ7697872.1"/>
    </source>
</evidence>
<reference evidence="1" key="1">
    <citation type="submission" date="2023-03" db="EMBL/GenBank/DDBJ databases">
        <title>Massive genome expansion in bonnet fungi (Mycena s.s.) driven by repeated elements and novel gene families across ecological guilds.</title>
        <authorList>
            <consortium name="Lawrence Berkeley National Laboratory"/>
            <person name="Harder C.B."/>
            <person name="Miyauchi S."/>
            <person name="Viragh M."/>
            <person name="Kuo A."/>
            <person name="Thoen E."/>
            <person name="Andreopoulos B."/>
            <person name="Lu D."/>
            <person name="Skrede I."/>
            <person name="Drula E."/>
            <person name="Henrissat B."/>
            <person name="Morin E."/>
            <person name="Kohler A."/>
            <person name="Barry K."/>
            <person name="LaButti K."/>
            <person name="Morin E."/>
            <person name="Salamov A."/>
            <person name="Lipzen A."/>
            <person name="Mereny Z."/>
            <person name="Hegedus B."/>
            <person name="Baldrian P."/>
            <person name="Stursova M."/>
            <person name="Weitz H."/>
            <person name="Taylor A."/>
            <person name="Grigoriev I.V."/>
            <person name="Nagy L.G."/>
            <person name="Martin F."/>
            <person name="Kauserud H."/>
        </authorList>
    </citation>
    <scope>NUCLEOTIDE SEQUENCE</scope>
    <source>
        <strain evidence="1">CBHHK067</strain>
    </source>
</reference>